<dbReference type="EMBL" id="CP007792">
    <property type="protein sequence ID" value="AJK70100.1"/>
    <property type="molecule type" value="Genomic_DNA"/>
</dbReference>
<keyword evidence="5" id="KW-0614">Plasmid</keyword>
<dbReference type="InterPro" id="IPR003593">
    <property type="entry name" value="AAA+_ATPase"/>
</dbReference>
<feature type="domain" description="AAA+ ATPase" evidence="4">
    <location>
        <begin position="105"/>
        <end position="237"/>
    </location>
</feature>
<dbReference type="KEGG" id="cmq:B840_12660"/>
<dbReference type="InterPro" id="IPR001270">
    <property type="entry name" value="ClpA/B"/>
</dbReference>
<dbReference type="InterPro" id="IPR028350">
    <property type="entry name" value="DNAC/IstB-like"/>
</dbReference>
<dbReference type="InterPro" id="IPR047661">
    <property type="entry name" value="IstB"/>
</dbReference>
<dbReference type="Pfam" id="PF01695">
    <property type="entry name" value="IstB_IS21"/>
    <property type="match status" value="1"/>
</dbReference>
<dbReference type="SUPFAM" id="SSF52540">
    <property type="entry name" value="P-loop containing nucleoside triphosphate hydrolases"/>
    <property type="match status" value="1"/>
</dbReference>
<organism evidence="5 6">
    <name type="scientific">Corynebacterium marinum DSM 44953</name>
    <dbReference type="NCBI Taxonomy" id="1224162"/>
    <lineage>
        <taxon>Bacteria</taxon>
        <taxon>Bacillati</taxon>
        <taxon>Actinomycetota</taxon>
        <taxon>Actinomycetes</taxon>
        <taxon>Mycobacteriales</taxon>
        <taxon>Corynebacteriaceae</taxon>
        <taxon>Corynebacterium</taxon>
    </lineage>
</organism>
<dbReference type="Proteomes" id="UP000031928">
    <property type="component" value="Plasmid pCmarinum1"/>
</dbReference>
<dbReference type="HOGENOM" id="CLU_062999_1_1_11"/>
<dbReference type="GO" id="GO:0006260">
    <property type="term" value="P:DNA replication"/>
    <property type="evidence" value="ECO:0007669"/>
    <property type="project" value="TreeGrafter"/>
</dbReference>
<keyword evidence="2" id="KW-0547">Nucleotide-binding</keyword>
<name>A0A0B6TWY6_9CORY</name>
<dbReference type="NCBIfam" id="NF038214">
    <property type="entry name" value="IS21_help_AAA"/>
    <property type="match status" value="1"/>
</dbReference>
<dbReference type="NCBIfam" id="NF005098">
    <property type="entry name" value="PRK06526.1"/>
    <property type="match status" value="1"/>
</dbReference>
<dbReference type="PRINTS" id="PR00300">
    <property type="entry name" value="CLPPROTEASEA"/>
</dbReference>
<keyword evidence="3 5" id="KW-0067">ATP-binding</keyword>
<gene>
    <name evidence="5" type="ORF">B840_12660</name>
</gene>
<evidence type="ECO:0000256" key="1">
    <source>
        <dbReference type="ARBA" id="ARBA00008059"/>
    </source>
</evidence>
<dbReference type="AlphaFoldDB" id="A0A0B6TWY6"/>
<dbReference type="Gene3D" id="3.40.50.300">
    <property type="entry name" value="P-loop containing nucleotide triphosphate hydrolases"/>
    <property type="match status" value="1"/>
</dbReference>
<evidence type="ECO:0000256" key="3">
    <source>
        <dbReference type="ARBA" id="ARBA00022840"/>
    </source>
</evidence>
<dbReference type="OrthoDB" id="9773429at2"/>
<evidence type="ECO:0000313" key="6">
    <source>
        <dbReference type="Proteomes" id="UP000031928"/>
    </source>
</evidence>
<dbReference type="SMART" id="SM00382">
    <property type="entry name" value="AAA"/>
    <property type="match status" value="1"/>
</dbReference>
<comment type="similarity">
    <text evidence="1">Belongs to the IS21/IS1162 putative ATP-binding protein family.</text>
</comment>
<protein>
    <submittedName>
        <fullName evidence="5">ATP-binding protein</fullName>
    </submittedName>
</protein>
<dbReference type="RefSeq" id="WP_042622787.1">
    <property type="nucleotide sequence ID" value="NZ_CP007792.1"/>
</dbReference>
<keyword evidence="6" id="KW-1185">Reference proteome</keyword>
<proteinExistence type="inferred from homology"/>
<dbReference type="InterPro" id="IPR002611">
    <property type="entry name" value="IstB_ATP-bd"/>
</dbReference>
<sequence length="263" mass="28646">MTRAHHTATESEVAYLARALKAPRIGSDYAAIAAQARDGSWTYEEYLAAVLSVEASARAESGARGRIRRAGFPQIKTIDEFDFSTQPTIDRGRIARLETGGWITEAGNVIFLGPPGTGKTHLATGLGVIAARQGYRVAFDTAAGWITRLTQAHSRGELDGLLTKLNRYQLLIVDEVGYVPIEADAANLFFQLVSGRYERGSLIMTSNLPFSRWGECFGDITVAAAMVDRIVHHAEIFTHKGTSYRIAGREGVLPSVVAERQAH</sequence>
<geneLocation type="plasmid" evidence="5 6">
    <name>pCmarinum1</name>
</geneLocation>
<evidence type="ECO:0000256" key="2">
    <source>
        <dbReference type="ARBA" id="ARBA00022741"/>
    </source>
</evidence>
<dbReference type="PIRSF" id="PIRSF003073">
    <property type="entry name" value="DNAC_TnpB_IstB"/>
    <property type="match status" value="1"/>
</dbReference>
<dbReference type="CDD" id="cd00009">
    <property type="entry name" value="AAA"/>
    <property type="match status" value="1"/>
</dbReference>
<evidence type="ECO:0000259" key="4">
    <source>
        <dbReference type="SMART" id="SM00382"/>
    </source>
</evidence>
<dbReference type="InterPro" id="IPR027417">
    <property type="entry name" value="P-loop_NTPase"/>
</dbReference>
<dbReference type="PANTHER" id="PTHR30050:SF4">
    <property type="entry name" value="ATP-BINDING PROTEIN RV3427C IN INSERTION SEQUENCE-RELATED"/>
    <property type="match status" value="1"/>
</dbReference>
<accession>A0A0B6TWY6</accession>
<dbReference type="GO" id="GO:0005524">
    <property type="term" value="F:ATP binding"/>
    <property type="evidence" value="ECO:0007669"/>
    <property type="project" value="UniProtKB-KW"/>
</dbReference>
<reference evidence="5 6" key="1">
    <citation type="submission" date="2014-05" db="EMBL/GenBank/DDBJ databases">
        <title>Complete genome sequence of Corynebacterium marinum DSM 44953.</title>
        <authorList>
            <person name="Schaffert L."/>
            <person name="Albersmeier A."/>
            <person name="Kalinowski J."/>
            <person name="Ruckert C."/>
        </authorList>
    </citation>
    <scope>NUCLEOTIDE SEQUENCE [LARGE SCALE GENOMIC DNA]</scope>
    <source>
        <strain evidence="5 6">DSM 44953</strain>
        <plasmid evidence="5 6">pCmarinum1</plasmid>
    </source>
</reference>
<evidence type="ECO:0000313" key="5">
    <source>
        <dbReference type="EMBL" id="AJK70100.1"/>
    </source>
</evidence>
<dbReference type="PANTHER" id="PTHR30050">
    <property type="entry name" value="CHROMOSOMAL REPLICATION INITIATOR PROTEIN DNAA"/>
    <property type="match status" value="1"/>
</dbReference>